<evidence type="ECO:0000313" key="2">
    <source>
        <dbReference type="Proteomes" id="UP001530315"/>
    </source>
</evidence>
<evidence type="ECO:0000313" key="1">
    <source>
        <dbReference type="EMBL" id="KAL3776808.1"/>
    </source>
</evidence>
<keyword evidence="2" id="KW-1185">Reference proteome</keyword>
<accession>A0ABD3NLV0</accession>
<protein>
    <submittedName>
        <fullName evidence="1">Uncharacterized protein</fullName>
    </submittedName>
</protein>
<name>A0ABD3NLV0_9STRA</name>
<proteinExistence type="predicted"/>
<organism evidence="1 2">
    <name type="scientific">Stephanodiscus triporus</name>
    <dbReference type="NCBI Taxonomy" id="2934178"/>
    <lineage>
        <taxon>Eukaryota</taxon>
        <taxon>Sar</taxon>
        <taxon>Stramenopiles</taxon>
        <taxon>Ochrophyta</taxon>
        <taxon>Bacillariophyta</taxon>
        <taxon>Coscinodiscophyceae</taxon>
        <taxon>Thalassiosirophycidae</taxon>
        <taxon>Stephanodiscales</taxon>
        <taxon>Stephanodiscaceae</taxon>
        <taxon>Stephanodiscus</taxon>
    </lineage>
</organism>
<comment type="caution">
    <text evidence="1">The sequence shown here is derived from an EMBL/GenBank/DDBJ whole genome shotgun (WGS) entry which is preliminary data.</text>
</comment>
<dbReference type="EMBL" id="JALLAZ020001332">
    <property type="protein sequence ID" value="KAL3776808.1"/>
    <property type="molecule type" value="Genomic_DNA"/>
</dbReference>
<dbReference type="AlphaFoldDB" id="A0ABD3NLV0"/>
<dbReference type="Proteomes" id="UP001530315">
    <property type="component" value="Unassembled WGS sequence"/>
</dbReference>
<gene>
    <name evidence="1" type="ORF">ACHAW5_006227</name>
</gene>
<reference evidence="1 2" key="1">
    <citation type="submission" date="2024-10" db="EMBL/GenBank/DDBJ databases">
        <title>Updated reference genomes for cyclostephanoid diatoms.</title>
        <authorList>
            <person name="Roberts W.R."/>
            <person name="Alverson A.J."/>
        </authorList>
    </citation>
    <scope>NUCLEOTIDE SEQUENCE [LARGE SCALE GENOMIC DNA]</scope>
    <source>
        <strain evidence="1 2">AJA276-08</strain>
    </source>
</reference>
<sequence length="577" mass="64332">MYSFLFSVLSDCRGDVTSSRQALLEVGDHCYSGEVDLDFQQVTLNDIPKLVRTVQSQQDKMAYLCKASNIPHSSCFRGPIKELEKARDFVIAEITSDSIASHMTKLKEKHPWIDSLDKREGYFELVGNVASLFPNVLFVASRVYGAGGLVIDTIYFQGVIYVTLEECSGDQPLFDINFPRISESGSGATLAVYDDDRSGSGPWMKLSVWQSRSGQEHEPKKQSTLTNEPSVKNLSSDRYVQSYVILKSKSQDEMRKVLFRFGSWCYGGRVKLVKKIAMADVPYVMPAVRLQQRKLTLLSDIDSLSSCSPFAPALDYATKIQSLMEGQASGSEIYLRNLMENGNEWLEVGDNESFFEFACFDDGNSPLHNVEMIATKTYTSSGVITVSIYYGGNWYLVLNEGDDFPLVDTQFPSISRVGASGYNIRYYPNGITGWSQLRIVTIWHTHKEVDTGDENGCDSAETERADGIYSGDFAWDMNGMPVQKYEDIDACIAADDVVSHIGGDIYEQLDQHEISILEESLDKIGPDDSPGDIAWDIDGEKPVQNDKATATCLAAHTVLPQKCLINSTEDWTRSCKH</sequence>